<dbReference type="InterPro" id="IPR015065">
    <property type="entry name" value="GlgS"/>
</dbReference>
<dbReference type="SUPFAM" id="SSF46575">
    <property type="entry name" value="DNA polymerase III theta subunit-like"/>
    <property type="match status" value="1"/>
</dbReference>
<dbReference type="InterPro" id="IPR036295">
    <property type="entry name" value="GlgS_sf"/>
</dbReference>
<dbReference type="GO" id="GO:1900191">
    <property type="term" value="P:negative regulation of single-species biofilm formation"/>
    <property type="evidence" value="ECO:0007669"/>
    <property type="project" value="UniProtKB-UniRule"/>
</dbReference>
<dbReference type="EMBL" id="CWJI01000003">
    <property type="protein sequence ID" value="CRY54839.1"/>
    <property type="molecule type" value="Genomic_DNA"/>
</dbReference>
<name>A0A0H5LUK0_YERIN</name>
<proteinExistence type="inferred from homology"/>
<sequence>MSALEKIVATYCNTSLDFVASTIAFMENQKKKIRIDQVEAKLSSDELQFFRERLAYYRDIYRPS</sequence>
<evidence type="ECO:0000256" key="1">
    <source>
        <dbReference type="HAMAP-Rule" id="MF_00525"/>
    </source>
</evidence>
<dbReference type="InterPro" id="IPR036745">
    <property type="entry name" value="PolIII_theta_sf"/>
</dbReference>
<comment type="similarity">
    <text evidence="1">Belongs to the GlgS family.</text>
</comment>
<evidence type="ECO:0000313" key="3">
    <source>
        <dbReference type="Proteomes" id="UP000043316"/>
    </source>
</evidence>
<dbReference type="AlphaFoldDB" id="A0A0H5LUK0"/>
<dbReference type="GeneID" id="61813824"/>
<dbReference type="RefSeq" id="WP_019209207.1">
    <property type="nucleotide sequence ID" value="NZ_CWJI01000003.1"/>
</dbReference>
<dbReference type="Gene3D" id="1.20.970.20">
    <property type="entry name" value="Glycogen synthesis protein GlgS"/>
    <property type="match status" value="1"/>
</dbReference>
<accession>A0A0H5LUK0</accession>
<evidence type="ECO:0000313" key="2">
    <source>
        <dbReference type="EMBL" id="CRY54839.1"/>
    </source>
</evidence>
<dbReference type="GO" id="GO:1902201">
    <property type="term" value="P:negative regulation of bacterial-type flagellum-dependent cell motility"/>
    <property type="evidence" value="ECO:0007669"/>
    <property type="project" value="UniProtKB-UniRule"/>
</dbReference>
<reference evidence="3" key="1">
    <citation type="submission" date="2015-03" db="EMBL/GenBank/DDBJ databases">
        <authorList>
            <consortium name="Pathogen Informatics"/>
        </authorList>
    </citation>
    <scope>NUCLEOTIDE SEQUENCE [LARGE SCALE GENOMIC DNA]</scope>
    <source>
        <strain evidence="3">R148</strain>
    </source>
</reference>
<gene>
    <name evidence="1" type="primary">glgS</name>
    <name evidence="2" type="ORF">ERS008476_01807</name>
</gene>
<dbReference type="Proteomes" id="UP000043316">
    <property type="component" value="Unassembled WGS sequence"/>
</dbReference>
<dbReference type="GO" id="GO:0003887">
    <property type="term" value="F:DNA-directed DNA polymerase activity"/>
    <property type="evidence" value="ECO:0007669"/>
    <property type="project" value="InterPro"/>
</dbReference>
<comment type="function">
    <text evidence="1">Major determinant of cell surface composition. Negatively regulates motility, adhesion and synthesis of biofilm exopolysaccharides.</text>
</comment>
<protein>
    <recommendedName>
        <fullName evidence="1">Surface composition regulator</fullName>
    </recommendedName>
</protein>
<dbReference type="GO" id="GO:0006260">
    <property type="term" value="P:DNA replication"/>
    <property type="evidence" value="ECO:0007669"/>
    <property type="project" value="InterPro"/>
</dbReference>
<dbReference type="HAMAP" id="MF_00525">
    <property type="entry name" value="GlgS"/>
    <property type="match status" value="1"/>
</dbReference>
<dbReference type="GO" id="GO:0003677">
    <property type="term" value="F:DNA binding"/>
    <property type="evidence" value="ECO:0007669"/>
    <property type="project" value="InterPro"/>
</dbReference>
<organism evidence="2 3">
    <name type="scientific">Yersinia intermedia</name>
    <dbReference type="NCBI Taxonomy" id="631"/>
    <lineage>
        <taxon>Bacteria</taxon>
        <taxon>Pseudomonadati</taxon>
        <taxon>Pseudomonadota</taxon>
        <taxon>Gammaproteobacteria</taxon>
        <taxon>Enterobacterales</taxon>
        <taxon>Yersiniaceae</taxon>
        <taxon>Yersinia</taxon>
    </lineage>
</organism>